<dbReference type="InterPro" id="IPR011006">
    <property type="entry name" value="CheY-like_superfamily"/>
</dbReference>
<organism evidence="2">
    <name type="scientific">Candidatus Nitrosarchaeum limnium SFB1</name>
    <dbReference type="NCBI Taxonomy" id="886738"/>
    <lineage>
        <taxon>Archaea</taxon>
        <taxon>Nitrososphaerota</taxon>
        <taxon>Nitrososphaeria</taxon>
        <taxon>Nitrosopumilales</taxon>
        <taxon>Nitrosopumilaceae</taxon>
        <taxon>Nitrosarchaeum</taxon>
    </lineage>
</organism>
<dbReference type="HOGENOM" id="CLU_2820615_0_0_2"/>
<comment type="caution">
    <text evidence="2">The sequence shown here is derived from an EMBL/GenBank/DDBJ whole genome shotgun (WGS) entry which is preliminary data.</text>
</comment>
<reference evidence="2" key="1">
    <citation type="journal article" date="2011" name="PLoS ONE">
        <title>Genome of a low-salinity ammonia-oxidizing archaeon determined by single-cell and metagenomic analysis.</title>
        <authorList>
            <person name="Blainey P.C."/>
            <person name="Mosier A.C."/>
            <person name="Potanina A."/>
            <person name="Francis C.A."/>
            <person name="Quake S.R."/>
        </authorList>
    </citation>
    <scope>NUCLEOTIDE SEQUENCE [LARGE SCALE GENOMIC DNA]</scope>
    <source>
        <strain evidence="2">SFB1</strain>
    </source>
</reference>
<dbReference type="InterPro" id="IPR001789">
    <property type="entry name" value="Sig_transdc_resp-reg_receiver"/>
</dbReference>
<sequence>MPKYDGFYAIPKIRELEHDSKIITMTDGNLTVDEYVMLNSLKTNAILYKPFSTKDLRKVISNIFSN</sequence>
<dbReference type="EMBL" id="AEGP01000033">
    <property type="protein sequence ID" value="EGG42192.1"/>
    <property type="molecule type" value="Genomic_DNA"/>
</dbReference>
<protein>
    <recommendedName>
        <fullName evidence="1">Response regulatory domain-containing protein</fullName>
    </recommendedName>
</protein>
<evidence type="ECO:0000259" key="1">
    <source>
        <dbReference type="PROSITE" id="PS50110"/>
    </source>
</evidence>
<dbReference type="Proteomes" id="UP000004348">
    <property type="component" value="Chromosome"/>
</dbReference>
<dbReference type="GO" id="GO:0000160">
    <property type="term" value="P:phosphorelay signal transduction system"/>
    <property type="evidence" value="ECO:0007669"/>
    <property type="project" value="InterPro"/>
</dbReference>
<dbReference type="Gene3D" id="3.40.50.2300">
    <property type="match status" value="1"/>
</dbReference>
<accession>F3KK25</accession>
<dbReference type="AlphaFoldDB" id="F3KK25"/>
<gene>
    <name evidence="2" type="ORF">Nlim_0838</name>
</gene>
<dbReference type="STRING" id="886738.Nlim_0838"/>
<dbReference type="PROSITE" id="PS50110">
    <property type="entry name" value="RESPONSE_REGULATORY"/>
    <property type="match status" value="1"/>
</dbReference>
<evidence type="ECO:0000313" key="2">
    <source>
        <dbReference type="EMBL" id="EGG42192.1"/>
    </source>
</evidence>
<proteinExistence type="predicted"/>
<name>F3KK25_9ARCH</name>
<feature type="domain" description="Response regulatory" evidence="1">
    <location>
        <begin position="1"/>
        <end position="64"/>
    </location>
</feature>
<dbReference type="SUPFAM" id="SSF52172">
    <property type="entry name" value="CheY-like"/>
    <property type="match status" value="1"/>
</dbReference>